<dbReference type="AlphaFoldDB" id="A0A8S0TGY8"/>
<accession>A0A8S0TGY8</accession>
<dbReference type="EMBL" id="CACTIH010006446">
    <property type="protein sequence ID" value="CAA3004730.1"/>
    <property type="molecule type" value="Genomic_DNA"/>
</dbReference>
<dbReference type="Gramene" id="OE9A076037T1">
    <property type="protein sequence ID" value="OE9A076037C1"/>
    <property type="gene ID" value="OE9A076037"/>
</dbReference>
<proteinExistence type="predicted"/>
<comment type="caution">
    <text evidence="1">The sequence shown here is derived from an EMBL/GenBank/DDBJ whole genome shotgun (WGS) entry which is preliminary data.</text>
</comment>
<sequence>MSQIAPNQSGPGRAGRRQCVCGAAPPASAQATLAGQHTRVTRLGPPSDALALADALRRARWGKTRPPIIAQAARPRANRNAN</sequence>
<organism evidence="1 2">
    <name type="scientific">Olea europaea subsp. europaea</name>
    <dbReference type="NCBI Taxonomy" id="158383"/>
    <lineage>
        <taxon>Eukaryota</taxon>
        <taxon>Viridiplantae</taxon>
        <taxon>Streptophyta</taxon>
        <taxon>Embryophyta</taxon>
        <taxon>Tracheophyta</taxon>
        <taxon>Spermatophyta</taxon>
        <taxon>Magnoliopsida</taxon>
        <taxon>eudicotyledons</taxon>
        <taxon>Gunneridae</taxon>
        <taxon>Pentapetalae</taxon>
        <taxon>asterids</taxon>
        <taxon>lamiids</taxon>
        <taxon>Lamiales</taxon>
        <taxon>Oleaceae</taxon>
        <taxon>Oleeae</taxon>
        <taxon>Olea</taxon>
    </lineage>
</organism>
<reference evidence="1 2" key="1">
    <citation type="submission" date="2019-12" db="EMBL/GenBank/DDBJ databases">
        <authorList>
            <person name="Alioto T."/>
            <person name="Alioto T."/>
            <person name="Gomez Garrido J."/>
        </authorList>
    </citation>
    <scope>NUCLEOTIDE SEQUENCE [LARGE SCALE GENOMIC DNA]</scope>
</reference>
<gene>
    <name evidence="1" type="ORF">OLEA9_A076037</name>
</gene>
<keyword evidence="2" id="KW-1185">Reference proteome</keyword>
<evidence type="ECO:0000313" key="2">
    <source>
        <dbReference type="Proteomes" id="UP000594638"/>
    </source>
</evidence>
<evidence type="ECO:0000313" key="1">
    <source>
        <dbReference type="EMBL" id="CAA3004730.1"/>
    </source>
</evidence>
<name>A0A8S0TGY8_OLEEU</name>
<dbReference type="Proteomes" id="UP000594638">
    <property type="component" value="Unassembled WGS sequence"/>
</dbReference>
<protein>
    <submittedName>
        <fullName evidence="1">Uncharacterized protein</fullName>
    </submittedName>
</protein>